<dbReference type="Pfam" id="PF03969">
    <property type="entry name" value="AFG1_ATPase"/>
    <property type="match status" value="1"/>
</dbReference>
<evidence type="ECO:0000313" key="5">
    <source>
        <dbReference type="Proteomes" id="UP000015462"/>
    </source>
</evidence>
<dbReference type="GO" id="GO:0005524">
    <property type="term" value="F:ATP binding"/>
    <property type="evidence" value="ECO:0007669"/>
    <property type="project" value="UniProtKB-UniRule"/>
</dbReference>
<keyword evidence="3" id="KW-0378">Hydrolase</keyword>
<proteinExistence type="inferred from homology"/>
<sequence>MSPLERYELDLAQKSFIKDDAQKVIIQCLNDLYKELLNTPSQLTEKKGFFSIFKAKSEPLLLAPKGLYLWGGVGQGKTYLMDIFYDSLPFKEKQRTHFHRFMQKVHQQLGEIKNVEDPLQKVADGISQRCRVLCFDEFFVSDITDAMLLGRLFEALFKRGICLVATSNIEPDGLYKDGLQRARFLPAIEALKANCKVRKLDSGTDYRLRELEQAEIYHSPLDDQTDKVLNELFEHLTVADVEPESALEIEGRIIDVKHCSEGVVWFDYQVICDIPRGSADYIEISRCFHTVLISDVVVMNDMSNDHANRFVNLVDELYAHNVKLIMSAQVSAEKLYQGKKLAFQFERTVSRLLEMQSHEYLERPHLP</sequence>
<gene>
    <name evidence="3" type="primary">zapE</name>
    <name evidence="4" type="ORF">L196_04491</name>
</gene>
<keyword evidence="1 3" id="KW-0547">Nucleotide-binding</keyword>
<dbReference type="Proteomes" id="UP000015462">
    <property type="component" value="Unassembled WGS sequence"/>
</dbReference>
<dbReference type="InterPro" id="IPR030870">
    <property type="entry name" value="ZapE"/>
</dbReference>
<accession>A0AB33Z3B3</accession>
<dbReference type="AlphaFoldDB" id="A0AB33Z3B3"/>
<dbReference type="RefSeq" id="WP_016390090.1">
    <property type="nucleotide sequence ID" value="NZ_KE646806.1"/>
</dbReference>
<dbReference type="HAMAP" id="MF_01919">
    <property type="entry name" value="ZapE"/>
    <property type="match status" value="1"/>
</dbReference>
<dbReference type="SUPFAM" id="SSF52540">
    <property type="entry name" value="P-loop containing nucleoside triphosphate hydrolases"/>
    <property type="match status" value="1"/>
</dbReference>
<comment type="subunit">
    <text evidence="3">Interacts with FtsZ.</text>
</comment>
<keyword evidence="5" id="KW-1185">Reference proteome</keyword>
<feature type="binding site" evidence="3">
    <location>
        <begin position="71"/>
        <end position="78"/>
    </location>
    <ligand>
        <name>ATP</name>
        <dbReference type="ChEBI" id="CHEBI:30616"/>
    </ligand>
</feature>
<dbReference type="GO" id="GO:0016887">
    <property type="term" value="F:ATP hydrolysis activity"/>
    <property type="evidence" value="ECO:0007669"/>
    <property type="project" value="UniProtKB-UniRule"/>
</dbReference>
<evidence type="ECO:0000256" key="3">
    <source>
        <dbReference type="HAMAP-Rule" id="MF_01919"/>
    </source>
</evidence>
<dbReference type="InterPro" id="IPR027417">
    <property type="entry name" value="P-loop_NTPase"/>
</dbReference>
<keyword evidence="2 3" id="KW-0067">ATP-binding</keyword>
<comment type="function">
    <text evidence="3">Reduces the stability of FtsZ polymers in the presence of ATP.</text>
</comment>
<comment type="subcellular location">
    <subcellularLocation>
        <location evidence="3">Cytoplasm</location>
    </subcellularLocation>
</comment>
<keyword evidence="3" id="KW-0132">Cell division</keyword>
<organism evidence="4 5">
    <name type="scientific">Cycloclasticus pugetii</name>
    <dbReference type="NCBI Taxonomy" id="34068"/>
    <lineage>
        <taxon>Bacteria</taxon>
        <taxon>Pseudomonadati</taxon>
        <taxon>Pseudomonadota</taxon>
        <taxon>Gammaproteobacteria</taxon>
        <taxon>Thiotrichales</taxon>
        <taxon>Piscirickettsiaceae</taxon>
        <taxon>Cycloclasticus</taxon>
    </lineage>
</organism>
<evidence type="ECO:0000256" key="2">
    <source>
        <dbReference type="ARBA" id="ARBA00022840"/>
    </source>
</evidence>
<keyword evidence="3" id="KW-0963">Cytoplasm</keyword>
<protein>
    <recommendedName>
        <fullName evidence="3">Cell division protein ZapE</fullName>
    </recommendedName>
    <alternativeName>
        <fullName evidence="3">Z ring-associated protein ZapE</fullName>
    </alternativeName>
</protein>
<dbReference type="GO" id="GO:0032153">
    <property type="term" value="C:cell division site"/>
    <property type="evidence" value="ECO:0007669"/>
    <property type="project" value="TreeGrafter"/>
</dbReference>
<evidence type="ECO:0000313" key="4">
    <source>
        <dbReference type="EMBL" id="EPD13765.1"/>
    </source>
</evidence>
<reference evidence="4 5" key="1">
    <citation type="journal article" date="2013" name="Genome Announc.">
        <title>Genome Sequence of the Pyrene- and Fluoranthene-Degrading Bacterium Cycloclasticus sp. Strain PY97M.</title>
        <authorList>
            <person name="Cui Z."/>
            <person name="Xu G."/>
            <person name="Li Q."/>
            <person name="Gao W."/>
            <person name="Zheng L."/>
        </authorList>
    </citation>
    <scope>NUCLEOTIDE SEQUENCE [LARGE SCALE GENOMIC DNA]</scope>
    <source>
        <strain evidence="4 5">PY97M</strain>
    </source>
</reference>
<keyword evidence="3" id="KW-0131">Cell cycle</keyword>
<name>A0AB33Z3B3_9GAMM</name>
<dbReference type="PANTHER" id="PTHR12169:SF6">
    <property type="entry name" value="AFG1-LIKE ATPASE"/>
    <property type="match status" value="1"/>
</dbReference>
<evidence type="ECO:0000256" key="1">
    <source>
        <dbReference type="ARBA" id="ARBA00022741"/>
    </source>
</evidence>
<comment type="caution">
    <text evidence="4">The sequence shown here is derived from an EMBL/GenBank/DDBJ whole genome shotgun (WGS) entry which is preliminary data.</text>
</comment>
<dbReference type="Gene3D" id="3.40.50.300">
    <property type="entry name" value="P-loop containing nucleotide triphosphate hydrolases"/>
    <property type="match status" value="1"/>
</dbReference>
<dbReference type="GO" id="GO:0051301">
    <property type="term" value="P:cell division"/>
    <property type="evidence" value="ECO:0007669"/>
    <property type="project" value="UniProtKB-UniRule"/>
</dbReference>
<dbReference type="NCBIfam" id="NF040713">
    <property type="entry name" value="ZapE"/>
    <property type="match status" value="1"/>
</dbReference>
<comment type="similarity">
    <text evidence="3">Belongs to the AFG1 ATPase family. ZapE subfamily.</text>
</comment>
<dbReference type="EMBL" id="ASHL01000002">
    <property type="protein sequence ID" value="EPD13765.1"/>
    <property type="molecule type" value="Genomic_DNA"/>
</dbReference>
<dbReference type="GO" id="GO:0005737">
    <property type="term" value="C:cytoplasm"/>
    <property type="evidence" value="ECO:0007669"/>
    <property type="project" value="UniProtKB-SubCell"/>
</dbReference>
<dbReference type="PANTHER" id="PTHR12169">
    <property type="entry name" value="ATPASE N2B"/>
    <property type="match status" value="1"/>
</dbReference>
<dbReference type="InterPro" id="IPR005654">
    <property type="entry name" value="ATPase_AFG1-like"/>
</dbReference>